<name>A0ABR0BKE1_PURLI</name>
<organism evidence="2 3">
    <name type="scientific">Purpureocillium lilacinum</name>
    <name type="common">Paecilomyces lilacinus</name>
    <dbReference type="NCBI Taxonomy" id="33203"/>
    <lineage>
        <taxon>Eukaryota</taxon>
        <taxon>Fungi</taxon>
        <taxon>Dikarya</taxon>
        <taxon>Ascomycota</taxon>
        <taxon>Pezizomycotina</taxon>
        <taxon>Sordariomycetes</taxon>
        <taxon>Hypocreomycetidae</taxon>
        <taxon>Hypocreales</taxon>
        <taxon>Ophiocordycipitaceae</taxon>
        <taxon>Purpureocillium</taxon>
    </lineage>
</organism>
<feature type="compositionally biased region" description="Low complexity" evidence="1">
    <location>
        <begin position="53"/>
        <end position="63"/>
    </location>
</feature>
<dbReference type="Proteomes" id="UP001287286">
    <property type="component" value="Unassembled WGS sequence"/>
</dbReference>
<evidence type="ECO:0000313" key="3">
    <source>
        <dbReference type="Proteomes" id="UP001287286"/>
    </source>
</evidence>
<keyword evidence="3" id="KW-1185">Reference proteome</keyword>
<reference evidence="2 3" key="1">
    <citation type="journal article" date="2024" name="Microbiol. Resour. Announc.">
        <title>Genome annotations for the ascomycete fungi Trichoderma harzianum, Trichoderma aggressivum, and Purpureocillium lilacinum.</title>
        <authorList>
            <person name="Beijen E.P.W."/>
            <person name="Ohm R.A."/>
        </authorList>
    </citation>
    <scope>NUCLEOTIDE SEQUENCE [LARGE SCALE GENOMIC DNA]</scope>
    <source>
        <strain evidence="2 3">CBS 150709</strain>
    </source>
</reference>
<evidence type="ECO:0000313" key="2">
    <source>
        <dbReference type="EMBL" id="KAK4081957.1"/>
    </source>
</evidence>
<feature type="region of interest" description="Disordered" evidence="1">
    <location>
        <begin position="52"/>
        <end position="71"/>
    </location>
</feature>
<dbReference type="EMBL" id="JAWRVI010000069">
    <property type="protein sequence ID" value="KAK4081957.1"/>
    <property type="molecule type" value="Genomic_DNA"/>
</dbReference>
<feature type="region of interest" description="Disordered" evidence="1">
    <location>
        <begin position="1"/>
        <end position="22"/>
    </location>
</feature>
<gene>
    <name evidence="2" type="ORF">Purlil1_11458</name>
</gene>
<evidence type="ECO:0000256" key="1">
    <source>
        <dbReference type="SAM" id="MobiDB-lite"/>
    </source>
</evidence>
<comment type="caution">
    <text evidence="2">The sequence shown here is derived from an EMBL/GenBank/DDBJ whole genome shotgun (WGS) entry which is preliminary data.</text>
</comment>
<sequence>MSGRPRVDRWTDGGAADGEGAGQLVCLSNGEGRSGRHATRLRLPVCACGIVASSPSSSPSSSPTPSPGAVVAHLQSKERAALVNDAPQSRVTVRPRWQHQVPAVSDPPGIFQGLFQQHDTHSRRPEVSLLRTGRRHPVMESPPLLLRCNTIWSHVTRHPIHGSARILLFALPLREPISSLLAPPSGPKRRENAHLPAPWAFPESSSSGLAHVDPHAAACCCRFPPDKVATASTRRKAYKHLLLTLNEAASERPTLRGLTDRRSHHDAIYRYEIRQLLGAICHIGGLPPVLATGSQNVTQHTLGGTSSISTCSIRSPHPYTLYFHGGGL</sequence>
<accession>A0ABR0BKE1</accession>
<feature type="compositionally biased region" description="Basic and acidic residues" evidence="1">
    <location>
        <begin position="1"/>
        <end position="11"/>
    </location>
</feature>
<protein>
    <submittedName>
        <fullName evidence="2">Uncharacterized protein</fullName>
    </submittedName>
</protein>
<proteinExistence type="predicted"/>